<gene>
    <name evidence="2" type="ORF">STCU_11842</name>
</gene>
<dbReference type="Proteomes" id="UP000015354">
    <property type="component" value="Unassembled WGS sequence"/>
</dbReference>
<dbReference type="OrthoDB" id="272466at2759"/>
<evidence type="ECO:0000313" key="2">
    <source>
        <dbReference type="EMBL" id="EPY15669.1"/>
    </source>
</evidence>
<dbReference type="EMBL" id="ATMH01011857">
    <property type="protein sequence ID" value="EPY15669.1"/>
    <property type="molecule type" value="Genomic_DNA"/>
</dbReference>
<evidence type="ECO:0000256" key="1">
    <source>
        <dbReference type="SAM" id="SignalP"/>
    </source>
</evidence>
<comment type="caution">
    <text evidence="2">The sequence shown here is derived from an EMBL/GenBank/DDBJ whole genome shotgun (WGS) entry which is preliminary data.</text>
</comment>
<keyword evidence="3" id="KW-1185">Reference proteome</keyword>
<name>S9TFG9_9TRYP</name>
<accession>S9TFG9</accession>
<keyword evidence="1" id="KW-0732">Signal</keyword>
<sequence length="281" mass="30604">MHAMQSLTGATLFALLLLAFSFSAGAEELALPNEMTAHMGGSWQVELLSPCASAIMEGTANFENETVELLWKERAAPTPIVPVNGTHLNVGALTALCTESSAAVYYQICDVTENYMHTPARPSGDKKMQFSYMREYSGVLTRSATPVACTDDMERTMHIRLFGQPFPPADSATFKQKNAVQYAEIMVNTKELEGSCAVGPAATTASEAKPKKRRAHKMTGGAAVSATSEAPVMRGYATLRLTRKSPIVGSFYERYNSILIFVVVFTVSQLTRSFFMNRASK</sequence>
<feature type="chain" id="PRO_5004570222" evidence="1">
    <location>
        <begin position="27"/>
        <end position="281"/>
    </location>
</feature>
<reference evidence="2 3" key="1">
    <citation type="journal article" date="2013" name="PLoS ONE">
        <title>Predicting the Proteins of Angomonas deanei, Strigomonas culicis and Their Respective Endosymbionts Reveals New Aspects of the Trypanosomatidae Family.</title>
        <authorList>
            <person name="Motta M.C."/>
            <person name="Martins A.C."/>
            <person name="de Souza S.S."/>
            <person name="Catta-Preta C.M."/>
            <person name="Silva R."/>
            <person name="Klein C.C."/>
            <person name="de Almeida L.G."/>
            <person name="de Lima Cunha O."/>
            <person name="Ciapina L.P."/>
            <person name="Brocchi M."/>
            <person name="Colabardini A.C."/>
            <person name="de Araujo Lima B."/>
            <person name="Machado C.R."/>
            <person name="de Almeida Soares C.M."/>
            <person name="Probst C.M."/>
            <person name="de Menezes C.B."/>
            <person name="Thompson C.E."/>
            <person name="Bartholomeu D.C."/>
            <person name="Gradia D.F."/>
            <person name="Pavoni D.P."/>
            <person name="Grisard E.C."/>
            <person name="Fantinatti-Garboggini F."/>
            <person name="Marchini F.K."/>
            <person name="Rodrigues-Luiz G.F."/>
            <person name="Wagner G."/>
            <person name="Goldman G.H."/>
            <person name="Fietto J.L."/>
            <person name="Elias M.C."/>
            <person name="Goldman M.H."/>
            <person name="Sagot M.F."/>
            <person name="Pereira M."/>
            <person name="Stoco P.H."/>
            <person name="de Mendonca-Neto R.P."/>
            <person name="Teixeira S.M."/>
            <person name="Maciel T.E."/>
            <person name="de Oliveira Mendes T.A."/>
            <person name="Urmenyi T.P."/>
            <person name="de Souza W."/>
            <person name="Schenkman S."/>
            <person name="de Vasconcelos A.T."/>
        </authorList>
    </citation>
    <scope>NUCLEOTIDE SEQUENCE [LARGE SCALE GENOMIC DNA]</scope>
</reference>
<organism evidence="2 3">
    <name type="scientific">Strigomonas culicis</name>
    <dbReference type="NCBI Taxonomy" id="28005"/>
    <lineage>
        <taxon>Eukaryota</taxon>
        <taxon>Discoba</taxon>
        <taxon>Euglenozoa</taxon>
        <taxon>Kinetoplastea</taxon>
        <taxon>Metakinetoplastina</taxon>
        <taxon>Trypanosomatida</taxon>
        <taxon>Trypanosomatidae</taxon>
        <taxon>Strigomonadinae</taxon>
        <taxon>Strigomonas</taxon>
    </lineage>
</organism>
<feature type="signal peptide" evidence="1">
    <location>
        <begin position="1"/>
        <end position="26"/>
    </location>
</feature>
<proteinExistence type="predicted"/>
<dbReference type="AlphaFoldDB" id="S9TFG9"/>
<evidence type="ECO:0000313" key="3">
    <source>
        <dbReference type="Proteomes" id="UP000015354"/>
    </source>
</evidence>
<protein>
    <submittedName>
        <fullName evidence="2">Uncharacterized protein</fullName>
    </submittedName>
</protein>